<reference evidence="1 2" key="1">
    <citation type="submission" date="2020-09" db="EMBL/GenBank/DDBJ databases">
        <title>Roseomonas.</title>
        <authorList>
            <person name="Zhu W."/>
        </authorList>
    </citation>
    <scope>NUCLEOTIDE SEQUENCE [LARGE SCALE GENOMIC DNA]</scope>
    <source>
        <strain evidence="1 2">573</strain>
    </source>
</reference>
<name>A0ABS3KVH5_9PROT</name>
<sequence length="123" mass="13535">MLVVDFLNILLDDTLEDIRQRYRRPADALALQGARRGIEDCRAALAGDAMERRLSRLVAEARATSASAGGAPDEWFWVARDMYVEWIARVVSVMLVSQRREAILPPSRAAALEAARVIGVVGA</sequence>
<evidence type="ECO:0000313" key="2">
    <source>
        <dbReference type="Proteomes" id="UP001518989"/>
    </source>
</evidence>
<proteinExistence type="predicted"/>
<gene>
    <name evidence="1" type="ORF">IAI61_18030</name>
</gene>
<dbReference type="EMBL" id="JACTNG010000011">
    <property type="protein sequence ID" value="MBO1080945.1"/>
    <property type="molecule type" value="Genomic_DNA"/>
</dbReference>
<dbReference type="Proteomes" id="UP001518989">
    <property type="component" value="Unassembled WGS sequence"/>
</dbReference>
<protein>
    <recommendedName>
        <fullName evidence="3">TetR family transcriptional regulator</fullName>
    </recommendedName>
</protein>
<organism evidence="1 2">
    <name type="scientific">Roseomonas haemaphysalidis</name>
    <dbReference type="NCBI Taxonomy" id="2768162"/>
    <lineage>
        <taxon>Bacteria</taxon>
        <taxon>Pseudomonadati</taxon>
        <taxon>Pseudomonadota</taxon>
        <taxon>Alphaproteobacteria</taxon>
        <taxon>Acetobacterales</taxon>
        <taxon>Roseomonadaceae</taxon>
        <taxon>Roseomonas</taxon>
    </lineage>
</organism>
<comment type="caution">
    <text evidence="1">The sequence shown here is derived from an EMBL/GenBank/DDBJ whole genome shotgun (WGS) entry which is preliminary data.</text>
</comment>
<keyword evidence="2" id="KW-1185">Reference proteome</keyword>
<evidence type="ECO:0008006" key="3">
    <source>
        <dbReference type="Google" id="ProtNLM"/>
    </source>
</evidence>
<accession>A0ABS3KVH5</accession>
<evidence type="ECO:0000313" key="1">
    <source>
        <dbReference type="EMBL" id="MBO1080945.1"/>
    </source>
</evidence>
<dbReference type="RefSeq" id="WP_207419118.1">
    <property type="nucleotide sequence ID" value="NZ_CP061177.1"/>
</dbReference>